<reference evidence="3 4" key="1">
    <citation type="submission" date="2020-01" db="EMBL/GenBank/DDBJ databases">
        <authorList>
            <person name="Gupta K D."/>
        </authorList>
    </citation>
    <scope>NUCLEOTIDE SEQUENCE [LARGE SCALE GENOMIC DNA]</scope>
</reference>
<comment type="caution">
    <text evidence="3">The sequence shown here is derived from an EMBL/GenBank/DDBJ whole genome shotgun (WGS) entry which is preliminary data.</text>
</comment>
<dbReference type="OrthoDB" id="3062029at2759"/>
<evidence type="ECO:0000313" key="3">
    <source>
        <dbReference type="EMBL" id="CAA7265708.1"/>
    </source>
</evidence>
<dbReference type="Proteomes" id="UP000467700">
    <property type="component" value="Unassembled WGS sequence"/>
</dbReference>
<gene>
    <name evidence="3" type="ORF">AAE3_LOCUS8010</name>
</gene>
<dbReference type="AlphaFoldDB" id="A0A8S0W787"/>
<sequence length="359" mass="40750">MYTAFRSSAYLLVRILRAVIPASGSSEEWDAEVPPFSSKTGDSHQLLISTWHWYVGGSYSSPTDVQNSMVIRIQWLKNASGLEHEYLVITVKRQGGVEATLRIERRPSQDQIVSEAFAVSSELLETLSCKQRKSLSQDVEEERVMIRQAARMKVPKLHDKRQDLQANDTVIHVRNEAGQVSGCKEPASLVASFGEFQKPLLLRDFVFAAYQASSFMDGNLALLKQTFWFPRTVVTAIIQNYHPQEVQYGEAFERRGCYCLKMDTERPSFILNVDNPEEVSKISARLLQDIENNDTHIQEKYMAGPGGKALEQKRADEEEERRIAAEHAASRAREEASTLAEQNRQLEEELERLRAAAKK</sequence>
<accession>A0A8S0W787</accession>
<organism evidence="3 4">
    <name type="scientific">Cyclocybe aegerita</name>
    <name type="common">Black poplar mushroom</name>
    <name type="synonym">Agrocybe aegerita</name>
    <dbReference type="NCBI Taxonomy" id="1973307"/>
    <lineage>
        <taxon>Eukaryota</taxon>
        <taxon>Fungi</taxon>
        <taxon>Dikarya</taxon>
        <taxon>Basidiomycota</taxon>
        <taxon>Agaricomycotina</taxon>
        <taxon>Agaricomycetes</taxon>
        <taxon>Agaricomycetidae</taxon>
        <taxon>Agaricales</taxon>
        <taxon>Agaricineae</taxon>
        <taxon>Bolbitiaceae</taxon>
        <taxon>Cyclocybe</taxon>
    </lineage>
</organism>
<keyword evidence="4" id="KW-1185">Reference proteome</keyword>
<proteinExistence type="predicted"/>
<protein>
    <submittedName>
        <fullName evidence="3">Uncharacterized protein</fullName>
    </submittedName>
</protein>
<keyword evidence="2" id="KW-0732">Signal</keyword>
<feature type="region of interest" description="Disordered" evidence="1">
    <location>
        <begin position="305"/>
        <end position="346"/>
    </location>
</feature>
<dbReference type="EMBL" id="CACVBS010000050">
    <property type="protein sequence ID" value="CAA7265708.1"/>
    <property type="molecule type" value="Genomic_DNA"/>
</dbReference>
<evidence type="ECO:0000256" key="2">
    <source>
        <dbReference type="SAM" id="SignalP"/>
    </source>
</evidence>
<feature type="compositionally biased region" description="Basic and acidic residues" evidence="1">
    <location>
        <begin position="310"/>
        <end position="336"/>
    </location>
</feature>
<feature type="signal peptide" evidence="2">
    <location>
        <begin position="1"/>
        <end position="24"/>
    </location>
</feature>
<name>A0A8S0W787_CYCAE</name>
<evidence type="ECO:0000313" key="4">
    <source>
        <dbReference type="Proteomes" id="UP000467700"/>
    </source>
</evidence>
<feature type="chain" id="PRO_5035762866" evidence="2">
    <location>
        <begin position="25"/>
        <end position="359"/>
    </location>
</feature>
<evidence type="ECO:0000256" key="1">
    <source>
        <dbReference type="SAM" id="MobiDB-lite"/>
    </source>
</evidence>